<sequence>MPGAPLALTAAQRGMWFAESAGGDRSVTVAHYVDIRDADGRFDRGVFARAVAASARDLESAHTRFTVVDDVPHQWIDPDGVFTVDEIDFRAEADPEAAAQAWMAADHARPMDLRVDPVAVSAFLILADDHTIWYLRGHHIAFDGYGALVCLHEAVGRYNAAMTGQVHTPARRATVAEVVADDARYGTSTRRDSDREYWAQRVVDLPDRITLPRGSAVVGGDAHRHVATGVRIDPAVQDALTRRATDLGASVPAVLTAAFAAFLARMTGTDDVVLSLPVTARTTALVKRSAGMVANMLPVRVAPTDGITGRDLVRATTLELTGCLRHQRFRFEDIRALAGLTDAGATSFGPIVNMVLFDKPLTLHGATVGYHILSSGVAEDLRLNVYQAGSQAPLEIDLHANAARHDADAIAEHLRRFLAFLERFVAAPDCAVGDLELLLPGERVTVAGFSAGPSAPTPDNRGLLGGFERQVAATPDAVAVVPADGTDPLTYADLDVARRGLAAVLAGLGVTRGDRVVVALPRGIDQVCAVYATVTLGAAYVPVDPTDPAERRAAIDARVRPRVTIDADFLARHGASAGRTGAVASTAEEVPADLPAYVLFTSGSTGEPKGVEVAHAAVVARLGWMQDMHPLGPGDAVLYKTPATFDVSVWELFWPLATGARMVLATPDGHRDPRYLRERMDEAGVTVAHFVPSMLDTHLDAVGSDAFGRDLRLLFCSGEALDAGLAARVCAVGGPTLVNLYGPTEATVDVTRHVVGGQENPVPIGRPVPGTTTHVLDTRLRPVPPGVVGELYLGGVQVAHGYVGAVDLTAERFVADPFGQVGARLYRTGDLVRWTRDGLLDYVGRDDDQVKIRGRRVELGEIGAVVAAMDGVDAAVVVVRHDLGPAPVLVAYVRGDSGSGTAVDTAAVRAWCRTRLPAHMVPAATVVLDAFPTTRSGKLDRRALPAPAAVADPAAHVDPRTPVERTVVRLVEDALTVPGGEPRRISVTDNLFRLGADSLVAARLVSRARDAGLGLTLTDVFDADDLRDLAARAVVLDAATSDVDHGRPERIPLAPAQTRLWFTHRMTPDDATYNMSGALGLRDIGDPDAWRAAVADVIDRHEILRTVFPAVDGEPVQQILPTAHAMSRLEASSPLVVPAGPAGRSDTIARIVGTGFDLLTDIPVRAALVTGDAAGDAAVIVVHHIAADGFSLRPLLADLVTAYDARRAGRAPSLPPLTHQYADVAVAQAEALGSPAAPSPRMVEGLAFWEADLRGAPQLLEVPTDRRRPRVASGAGSTVDLSLPSSLSAEVRALARSAGTTPFTVLHTALGVLLAHLAATDDVSIGTAVAGRDDPALSDMVGMFVTTVVLRSAVEPSATIADLVQRNHHVRAAAMAHADIPFERVVDALAPQRTPAHSPLFQVALTVGPDHLADLDAWSGAAGLLEARVPAAKYDLTWSVTDRPDAFDVEISYATDLFDEPRVAEMGAMFARVLAAMVADPTRTAGGIDVLSDAAVAALTAPRPSSTAPATLADLLAAGASVADPSSTAISGEVTMTWAELQATVARSGRDLIADGIGPGDVVAIVMPRSAQLVLAVATVAATGAAFVTVDPRFPASRVSGMIADSDARLVLATRGSAPRDVSAPVVLVDDVDVEWRSAANDPRPITPADRTRPIHVGDLAYLLYTSGSTGTPKAAGVTHAGLAALVAEQRRLLRVTASSRVLHVASPGFDVAVFEILLGLCAGAELVVSPADVFAGPDLEAVVVGRAVTHAVLTPSVAATVDPAAVPSISTMMVAGEACPPELVDRWSATGRGVVNLYGPTEATITSTATPPLREGDPITIGTPIDGVGAIVLGAGLRPVAQDVVGELYLSGAALGRGYHGRPDLTALRFVASPFVPGERLYRTGDLASRTADGTLVYHGRNDFQVKVRGMRVEPGEVDAVLVEDPTVSRAVTVGATAPSGETVLVSYVTGSDPSPRDLIERARTRLPAHLVPRTVTVLDEFPTTRTHKIDRSALPPAEIGSAATDHVVPRTQMETVVTAVVAEILGVHGAGTVSVHDDFFALGGSSLSAARLAARLERLLDRRIPAAVVFENPTPAALAVQLATAGPGRQDTLVRRPRPEVVGVSDRQRGLWTLNRADPTSAAYVIALTLELDGPVDSDALAAAIRDLVARHETLRTVYPLVGDRPVQVIVPAEQALEAIEITRSDVDAASVGAAVRGIAGRGFDLVSEPGVRAGILRATPERTVLVMAIHHMNADGASLAPLARDLTEAYAARAAGRTPRRPDGPGVPTEIDYADWTRWHGERLASAGPDGVTEEQRQLAYWGERLHGAPDRSELPTDRTRPDGPGEAAAVDVVIPPAVLNGLEGVARSHAATLFMVVHAAWAVLLARLSGTTDVVVGTPHAGRDDRRLDDVVGMFVTTVPLRTRISPHEPFTDLLARVRTEDLADLAHADVPFDRIVDHVLGRSPLTLHTPLFGVMLAFQDLDVPPLTLDGIRVTPRHADTRTAKVDLEIALFPGDLDGVDRAGGLGGRITYDTALFDRSTVETLVQRWVRLLEAVVADPATPVGDLTLMTPTEESASVTASGPDGADRSGRGALVGASAAAGLVSAAAAALPDVVAVEHDDVAVTFLDLEASAVAMATALPDTDAGTALVVALTSLLPTLGADEPDGVEAAIDGIARHAAALIDAVGLAGPAVTAADGAESA</sequence>
<dbReference type="InterPro" id="IPR045851">
    <property type="entry name" value="AMP-bd_C_sf"/>
</dbReference>
<evidence type="ECO:0000256" key="3">
    <source>
        <dbReference type="ARBA" id="ARBA00022553"/>
    </source>
</evidence>
<dbReference type="NCBIfam" id="TIGR01733">
    <property type="entry name" value="AA-adenyl-dom"/>
    <property type="match status" value="2"/>
</dbReference>
<dbReference type="PROSITE" id="PS00012">
    <property type="entry name" value="PHOSPHOPANTETHEINE"/>
    <property type="match status" value="2"/>
</dbReference>
<dbReference type="InterPro" id="IPR036736">
    <property type="entry name" value="ACP-like_sf"/>
</dbReference>
<dbReference type="InterPro" id="IPR025110">
    <property type="entry name" value="AMP-bd_C"/>
</dbReference>
<feature type="compositionally biased region" description="Basic and acidic residues" evidence="4">
    <location>
        <begin position="2309"/>
        <end position="2327"/>
    </location>
</feature>
<comment type="cofactor">
    <cofactor evidence="1">
        <name>pantetheine 4'-phosphate</name>
        <dbReference type="ChEBI" id="CHEBI:47942"/>
    </cofactor>
</comment>
<evidence type="ECO:0000256" key="1">
    <source>
        <dbReference type="ARBA" id="ARBA00001957"/>
    </source>
</evidence>
<dbReference type="Proteomes" id="UP001597068">
    <property type="component" value="Unassembled WGS sequence"/>
</dbReference>
<feature type="domain" description="Carrier" evidence="5">
    <location>
        <begin position="2013"/>
        <end position="2088"/>
    </location>
</feature>
<dbReference type="Pfam" id="PF00668">
    <property type="entry name" value="Condensation"/>
    <property type="match status" value="3"/>
</dbReference>
<comment type="caution">
    <text evidence="6">The sequence shown here is derived from an EMBL/GenBank/DDBJ whole genome shotgun (WGS) entry which is preliminary data.</text>
</comment>
<dbReference type="InterPro" id="IPR009081">
    <property type="entry name" value="PP-bd_ACP"/>
</dbReference>
<dbReference type="InterPro" id="IPR010071">
    <property type="entry name" value="AA_adenyl_dom"/>
</dbReference>
<evidence type="ECO:0000313" key="6">
    <source>
        <dbReference type="EMBL" id="MFD0924491.1"/>
    </source>
</evidence>
<dbReference type="SUPFAM" id="SSF47336">
    <property type="entry name" value="ACP-like"/>
    <property type="match status" value="2"/>
</dbReference>
<proteinExistence type="predicted"/>
<dbReference type="SUPFAM" id="SSF56801">
    <property type="entry name" value="Acetyl-CoA synthetase-like"/>
    <property type="match status" value="2"/>
</dbReference>
<evidence type="ECO:0000259" key="5">
    <source>
        <dbReference type="PROSITE" id="PS50075"/>
    </source>
</evidence>
<dbReference type="PANTHER" id="PTHR45527:SF1">
    <property type="entry name" value="FATTY ACID SYNTHASE"/>
    <property type="match status" value="1"/>
</dbReference>
<dbReference type="InterPro" id="IPR000873">
    <property type="entry name" value="AMP-dep_synth/lig_dom"/>
</dbReference>
<evidence type="ECO:0000256" key="4">
    <source>
        <dbReference type="SAM" id="MobiDB-lite"/>
    </source>
</evidence>
<dbReference type="InterPro" id="IPR020845">
    <property type="entry name" value="AMP-binding_CS"/>
</dbReference>
<dbReference type="PROSITE" id="PS50075">
    <property type="entry name" value="CARRIER"/>
    <property type="match status" value="2"/>
</dbReference>
<dbReference type="SMART" id="SM00823">
    <property type="entry name" value="PKS_PP"/>
    <property type="match status" value="2"/>
</dbReference>
<reference evidence="7" key="1">
    <citation type="journal article" date="2019" name="Int. J. Syst. Evol. Microbiol.">
        <title>The Global Catalogue of Microorganisms (GCM) 10K type strain sequencing project: providing services to taxonomists for standard genome sequencing and annotation.</title>
        <authorList>
            <consortium name="The Broad Institute Genomics Platform"/>
            <consortium name="The Broad Institute Genome Sequencing Center for Infectious Disease"/>
            <person name="Wu L."/>
            <person name="Ma J."/>
        </authorList>
    </citation>
    <scope>NUCLEOTIDE SEQUENCE [LARGE SCALE GENOMIC DNA]</scope>
    <source>
        <strain evidence="7">CCUG 50873</strain>
    </source>
</reference>
<gene>
    <name evidence="6" type="ORF">ACFQ04_01955</name>
</gene>
<dbReference type="Pfam" id="PF00550">
    <property type="entry name" value="PP-binding"/>
    <property type="match status" value="2"/>
</dbReference>
<feature type="domain" description="Carrier" evidence="5">
    <location>
        <begin position="961"/>
        <end position="1037"/>
    </location>
</feature>
<dbReference type="InterPro" id="IPR001242">
    <property type="entry name" value="Condensation_dom"/>
</dbReference>
<keyword evidence="7" id="KW-1185">Reference proteome</keyword>
<evidence type="ECO:0000256" key="2">
    <source>
        <dbReference type="ARBA" id="ARBA00022450"/>
    </source>
</evidence>
<name>A0ABW3G654_9NOCA</name>
<dbReference type="InterPro" id="IPR023213">
    <property type="entry name" value="CAT-like_dom_sf"/>
</dbReference>
<dbReference type="CDD" id="cd19540">
    <property type="entry name" value="LCL_NRPS-like"/>
    <property type="match status" value="2"/>
</dbReference>
<dbReference type="Gene3D" id="3.30.300.30">
    <property type="match status" value="2"/>
</dbReference>
<dbReference type="Gene3D" id="1.10.1200.10">
    <property type="entry name" value="ACP-like"/>
    <property type="match status" value="2"/>
</dbReference>
<dbReference type="Gene3D" id="3.40.50.12780">
    <property type="entry name" value="N-terminal domain of ligase-like"/>
    <property type="match status" value="2"/>
</dbReference>
<organism evidence="6 7">
    <name type="scientific">Williamsia deligens</name>
    <dbReference type="NCBI Taxonomy" id="321325"/>
    <lineage>
        <taxon>Bacteria</taxon>
        <taxon>Bacillati</taxon>
        <taxon>Actinomycetota</taxon>
        <taxon>Actinomycetes</taxon>
        <taxon>Mycobacteriales</taxon>
        <taxon>Nocardiaceae</taxon>
        <taxon>Williamsia</taxon>
    </lineage>
</organism>
<dbReference type="InterPro" id="IPR042099">
    <property type="entry name" value="ANL_N_sf"/>
</dbReference>
<dbReference type="Gene3D" id="3.30.559.10">
    <property type="entry name" value="Chloramphenicol acetyltransferase-like domain"/>
    <property type="match status" value="3"/>
</dbReference>
<dbReference type="InterPro" id="IPR006162">
    <property type="entry name" value="Ppantetheine_attach_site"/>
</dbReference>
<dbReference type="PROSITE" id="PS00455">
    <property type="entry name" value="AMP_BINDING"/>
    <property type="match status" value="2"/>
</dbReference>
<dbReference type="SUPFAM" id="SSF52777">
    <property type="entry name" value="CoA-dependent acyltransferases"/>
    <property type="match status" value="6"/>
</dbReference>
<dbReference type="Pfam" id="PF00501">
    <property type="entry name" value="AMP-binding"/>
    <property type="match status" value="2"/>
</dbReference>
<dbReference type="Pfam" id="PF13193">
    <property type="entry name" value="AMP-binding_C"/>
    <property type="match status" value="2"/>
</dbReference>
<keyword evidence="2" id="KW-0596">Phosphopantetheine</keyword>
<dbReference type="EMBL" id="JBHTIL010000001">
    <property type="protein sequence ID" value="MFD0924491.1"/>
    <property type="molecule type" value="Genomic_DNA"/>
</dbReference>
<dbReference type="Gene3D" id="3.30.559.30">
    <property type="entry name" value="Nonribosomal peptide synthetase, condensation domain"/>
    <property type="match status" value="3"/>
</dbReference>
<evidence type="ECO:0000313" key="7">
    <source>
        <dbReference type="Proteomes" id="UP001597068"/>
    </source>
</evidence>
<dbReference type="RefSeq" id="WP_253647479.1">
    <property type="nucleotide sequence ID" value="NZ_BAAAMO010000002.1"/>
</dbReference>
<protein>
    <submittedName>
        <fullName evidence="6">Non-ribosomal peptide synthetase</fullName>
    </submittedName>
</protein>
<accession>A0ABW3G654</accession>
<feature type="region of interest" description="Disordered" evidence="4">
    <location>
        <begin position="2309"/>
        <end position="2329"/>
    </location>
</feature>
<keyword evidence="3" id="KW-0597">Phosphoprotein</keyword>
<dbReference type="InterPro" id="IPR020806">
    <property type="entry name" value="PKS_PP-bd"/>
</dbReference>
<dbReference type="PANTHER" id="PTHR45527">
    <property type="entry name" value="NONRIBOSOMAL PEPTIDE SYNTHETASE"/>
    <property type="match status" value="1"/>
</dbReference>